<dbReference type="InterPro" id="IPR006594">
    <property type="entry name" value="LisH"/>
</dbReference>
<dbReference type="InterPro" id="IPR015943">
    <property type="entry name" value="WD40/YVTN_repeat-like_dom_sf"/>
</dbReference>
<evidence type="ECO:0000256" key="2">
    <source>
        <dbReference type="ARBA" id="ARBA00022737"/>
    </source>
</evidence>
<dbReference type="AlphaFoldDB" id="A0AAN9SXH5"/>
<sequence length="623" mass="70161">MLTWFPPGQLLFLDEEDFKETAHKLERESGLYFDMKYFGDMLLAGKWDDAESYLSGFTRVGDNSKSTKIYFEIRKQKFLEALDISDDRAKALAILIKDLKVFSPGREELFNEMTKLLIINNIRENASLSTYGDTNSARKILADEIKKLIESNSVFHGKLERPIFPRQRLPNLLKESLNWQHLLRKDPLRSPHVKTLSEDKVCKPNLSLSSLQSEESDSIKNSESDKHLSQHNAGPSTKTELVLFPTALTNPVHGLSVEVTMEDPSVVSVRGRLCQTPNKVTSPIANVRPKNVFQILKEDSPPVTMDFHPIGHTLLLVGTNIGNVGLWDVNSGDKLFSKDYKIWGIGASSNNCKEALGKDLCVSVKKIKWSPDGSLFGVAFSEHYVQLYSYQRGNDIINQRLQIDAHDGSVNDLAFSSLYKQFLVITCGDDKTIKVWDSVTGVRCYTFEGHVAPVCSVCPHVKQNVHFILSTSTDGKIKAWLYDSMGARVDFDAPGYGYTTLAYSADDKRLFSCGTGRDGEPYLVEWEESKGYIKRTYKGLKKPCFSTIHFDSTEKGLLAAGDDHMVKFWNMDRVELWTSTDVDAELLENPCILFNKRGTLLAVAAKENKIKILAIDDILLKRN</sequence>
<feature type="compositionally biased region" description="Basic and acidic residues" evidence="4">
    <location>
        <begin position="217"/>
        <end position="228"/>
    </location>
</feature>
<evidence type="ECO:0000313" key="7">
    <source>
        <dbReference type="Proteomes" id="UP001386955"/>
    </source>
</evidence>
<dbReference type="PANTHER" id="PTHR44083">
    <property type="entry name" value="TOPLESS-RELATED PROTEIN 1-RELATED"/>
    <property type="match status" value="1"/>
</dbReference>
<dbReference type="Pfam" id="PF21889">
    <property type="entry name" value="TPR1-like_2nd"/>
    <property type="match status" value="1"/>
</dbReference>
<evidence type="ECO:0000313" key="6">
    <source>
        <dbReference type="EMBL" id="KAK7410247.1"/>
    </source>
</evidence>
<feature type="repeat" description="WD" evidence="3">
    <location>
        <begin position="403"/>
        <end position="437"/>
    </location>
</feature>
<comment type="caution">
    <text evidence="6">The sequence shown here is derived from an EMBL/GenBank/DDBJ whole genome shotgun (WGS) entry which is preliminary data.</text>
</comment>
<proteinExistence type="predicted"/>
<dbReference type="Pfam" id="PF21359">
    <property type="entry name" value="zf_topless"/>
    <property type="match status" value="1"/>
</dbReference>
<dbReference type="SMART" id="SM00668">
    <property type="entry name" value="CTLH"/>
    <property type="match status" value="1"/>
</dbReference>
<dbReference type="PROSITE" id="PS50082">
    <property type="entry name" value="WD_REPEATS_2"/>
    <property type="match status" value="1"/>
</dbReference>
<dbReference type="SMART" id="SM00320">
    <property type="entry name" value="WD40"/>
    <property type="match status" value="5"/>
</dbReference>
<reference evidence="6 7" key="1">
    <citation type="submission" date="2024-01" db="EMBL/GenBank/DDBJ databases">
        <title>The genomes of 5 underutilized Papilionoideae crops provide insights into root nodulation and disease resistanc.</title>
        <authorList>
            <person name="Jiang F."/>
        </authorList>
    </citation>
    <scope>NUCLEOTIDE SEQUENCE [LARGE SCALE GENOMIC DNA]</scope>
    <source>
        <strain evidence="6">DUOXIRENSHENG_FW03</strain>
        <tissue evidence="6">Leaves</tissue>
    </source>
</reference>
<keyword evidence="1 3" id="KW-0853">WD repeat</keyword>
<dbReference type="SUPFAM" id="SSF50978">
    <property type="entry name" value="WD40 repeat-like"/>
    <property type="match status" value="1"/>
</dbReference>
<dbReference type="GO" id="GO:0006355">
    <property type="term" value="P:regulation of DNA-templated transcription"/>
    <property type="evidence" value="ECO:0007669"/>
    <property type="project" value="InterPro"/>
</dbReference>
<dbReference type="EMBL" id="JAYMYS010000001">
    <property type="protein sequence ID" value="KAK7410247.1"/>
    <property type="molecule type" value="Genomic_DNA"/>
</dbReference>
<dbReference type="InterPro" id="IPR001680">
    <property type="entry name" value="WD40_rpt"/>
</dbReference>
<dbReference type="Gene3D" id="2.130.10.10">
    <property type="entry name" value="YVTN repeat-like/Quinoprotein amine dehydrogenase"/>
    <property type="match status" value="2"/>
</dbReference>
<dbReference type="PROSITE" id="PS50896">
    <property type="entry name" value="LISH"/>
    <property type="match status" value="1"/>
</dbReference>
<dbReference type="InterPro" id="IPR036322">
    <property type="entry name" value="WD40_repeat_dom_sf"/>
</dbReference>
<evidence type="ECO:0000259" key="5">
    <source>
        <dbReference type="PROSITE" id="PS50897"/>
    </source>
</evidence>
<dbReference type="InterPro" id="IPR054080">
    <property type="entry name" value="TPR1-like_2nd"/>
</dbReference>
<dbReference type="Pfam" id="PF00400">
    <property type="entry name" value="WD40"/>
    <property type="match status" value="2"/>
</dbReference>
<keyword evidence="2" id="KW-0677">Repeat</keyword>
<dbReference type="InterPro" id="IPR006595">
    <property type="entry name" value="CTLH_C"/>
</dbReference>
<keyword evidence="7" id="KW-1185">Reference proteome</keyword>
<dbReference type="InterPro" id="IPR048419">
    <property type="entry name" value="Topless_Znf"/>
</dbReference>
<evidence type="ECO:0000256" key="3">
    <source>
        <dbReference type="PROSITE-ProRule" id="PRU00221"/>
    </source>
</evidence>
<accession>A0AAN9SXH5</accession>
<dbReference type="PROSITE" id="PS50294">
    <property type="entry name" value="WD_REPEATS_REGION"/>
    <property type="match status" value="1"/>
</dbReference>
<feature type="region of interest" description="Disordered" evidence="4">
    <location>
        <begin position="207"/>
        <end position="236"/>
    </location>
</feature>
<evidence type="ECO:0000256" key="4">
    <source>
        <dbReference type="SAM" id="MobiDB-lite"/>
    </source>
</evidence>
<organism evidence="6 7">
    <name type="scientific">Psophocarpus tetragonolobus</name>
    <name type="common">Winged bean</name>
    <name type="synonym">Dolichos tetragonolobus</name>
    <dbReference type="NCBI Taxonomy" id="3891"/>
    <lineage>
        <taxon>Eukaryota</taxon>
        <taxon>Viridiplantae</taxon>
        <taxon>Streptophyta</taxon>
        <taxon>Embryophyta</taxon>
        <taxon>Tracheophyta</taxon>
        <taxon>Spermatophyta</taxon>
        <taxon>Magnoliopsida</taxon>
        <taxon>eudicotyledons</taxon>
        <taxon>Gunneridae</taxon>
        <taxon>Pentapetalae</taxon>
        <taxon>rosids</taxon>
        <taxon>fabids</taxon>
        <taxon>Fabales</taxon>
        <taxon>Fabaceae</taxon>
        <taxon>Papilionoideae</taxon>
        <taxon>50 kb inversion clade</taxon>
        <taxon>NPAAA clade</taxon>
        <taxon>indigoferoid/millettioid clade</taxon>
        <taxon>Phaseoleae</taxon>
        <taxon>Psophocarpus</taxon>
    </lineage>
</organism>
<dbReference type="PROSITE" id="PS50897">
    <property type="entry name" value="CTLH"/>
    <property type="match status" value="1"/>
</dbReference>
<dbReference type="Proteomes" id="UP001386955">
    <property type="component" value="Unassembled WGS sequence"/>
</dbReference>
<gene>
    <name evidence="6" type="ORF">VNO78_00877</name>
</gene>
<dbReference type="InterPro" id="IPR027728">
    <property type="entry name" value="Topless_fam"/>
</dbReference>
<protein>
    <recommendedName>
        <fullName evidence="5">CTLH domain-containing protein</fullName>
    </recommendedName>
</protein>
<feature type="domain" description="CTLH" evidence="5">
    <location>
        <begin position="32"/>
        <end position="89"/>
    </location>
</feature>
<dbReference type="PANTHER" id="PTHR44083:SF30">
    <property type="entry name" value="TOPLESS-LIKE PROTEIN"/>
    <property type="match status" value="1"/>
</dbReference>
<evidence type="ECO:0000256" key="1">
    <source>
        <dbReference type="ARBA" id="ARBA00022574"/>
    </source>
</evidence>
<name>A0AAN9SXH5_PSOTE</name>